<dbReference type="RefSeq" id="WP_198642690.1">
    <property type="nucleotide sequence ID" value="NZ_JAEHSL010000044.1"/>
</dbReference>
<evidence type="ECO:0000313" key="2">
    <source>
        <dbReference type="Proteomes" id="UP000639004"/>
    </source>
</evidence>
<organism evidence="1 2">
    <name type="scientific">Serratia proteamaculans</name>
    <dbReference type="NCBI Taxonomy" id="28151"/>
    <lineage>
        <taxon>Bacteria</taxon>
        <taxon>Pseudomonadati</taxon>
        <taxon>Pseudomonadota</taxon>
        <taxon>Gammaproteobacteria</taxon>
        <taxon>Enterobacterales</taxon>
        <taxon>Yersiniaceae</taxon>
        <taxon>Serratia</taxon>
    </lineage>
</organism>
<proteinExistence type="predicted"/>
<evidence type="ECO:0000313" key="1">
    <source>
        <dbReference type="EMBL" id="MBI6183579.1"/>
    </source>
</evidence>
<protein>
    <submittedName>
        <fullName evidence="1">Uncharacterized protein</fullName>
    </submittedName>
</protein>
<name>A0ABS0TYX4_SERPR</name>
<comment type="caution">
    <text evidence="1">The sequence shown here is derived from an EMBL/GenBank/DDBJ whole genome shotgun (WGS) entry which is preliminary data.</text>
</comment>
<accession>A0ABS0TYX4</accession>
<dbReference type="Proteomes" id="UP000639004">
    <property type="component" value="Unassembled WGS sequence"/>
</dbReference>
<reference evidence="1 2" key="1">
    <citation type="submission" date="2020-12" db="EMBL/GenBank/DDBJ databases">
        <title>Enhanced detection system for hospital associated transmission using whole genome sequencing surveillance.</title>
        <authorList>
            <person name="Harrison L.H."/>
            <person name="Van Tyne D."/>
            <person name="Marsh J.W."/>
            <person name="Griffith M.P."/>
            <person name="Snyder D.J."/>
            <person name="Cooper V.S."/>
            <person name="Mustapha M."/>
        </authorList>
    </citation>
    <scope>NUCLEOTIDE SEQUENCE [LARGE SCALE GENOMIC DNA]</scope>
    <source>
        <strain evidence="1 2">SER00238</strain>
    </source>
</reference>
<keyword evidence="2" id="KW-1185">Reference proteome</keyword>
<sequence length="133" mass="15060">MAYLDQNYNDWIDQWYLYGVSKLAGDKIPVLPTTAGYIAESVGYDGAVSDNINMFLPAYWMMEGLGLCLREVRLIFYQDATDQVIFSDPSVSKLGRSAALVDRVVFINFLKNKGFISVWAVAGERRKLYCIHS</sequence>
<dbReference type="EMBL" id="JAEHSL010000044">
    <property type="protein sequence ID" value="MBI6183579.1"/>
    <property type="molecule type" value="Genomic_DNA"/>
</dbReference>
<gene>
    <name evidence="1" type="ORF">JEQ07_24675</name>
</gene>